<protein>
    <submittedName>
        <fullName evidence="1">Ovule protein</fullName>
    </submittedName>
</protein>
<evidence type="ECO:0000313" key="1">
    <source>
        <dbReference type="WBParaSite" id="SCUD_0001383701-mRNA-1"/>
    </source>
</evidence>
<accession>A0A183KFN9</accession>
<dbReference type="WBParaSite" id="SCUD_0001383701-mRNA-1">
    <property type="protein sequence ID" value="SCUD_0001383701-mRNA-1"/>
    <property type="gene ID" value="SCUD_0001383701"/>
</dbReference>
<proteinExistence type="predicted"/>
<name>A0A183KFN9_9TREM</name>
<sequence>MKLTSTSLPRRLNPLFMRKIVCSSDKVSVDRLSMLILLESSEIGELCCAPLLFLLDFFFSELQLKDSEGPIFES</sequence>
<organism evidence="1">
    <name type="scientific">Schistosoma curassoni</name>
    <dbReference type="NCBI Taxonomy" id="6186"/>
    <lineage>
        <taxon>Eukaryota</taxon>
        <taxon>Metazoa</taxon>
        <taxon>Spiralia</taxon>
        <taxon>Lophotrochozoa</taxon>
        <taxon>Platyhelminthes</taxon>
        <taxon>Trematoda</taxon>
        <taxon>Digenea</taxon>
        <taxon>Strigeidida</taxon>
        <taxon>Schistosomatoidea</taxon>
        <taxon>Schistosomatidae</taxon>
        <taxon>Schistosoma</taxon>
    </lineage>
</organism>
<reference evidence="1" key="1">
    <citation type="submission" date="2016-06" db="UniProtKB">
        <authorList>
            <consortium name="WormBaseParasite"/>
        </authorList>
    </citation>
    <scope>IDENTIFICATION</scope>
</reference>
<dbReference type="AlphaFoldDB" id="A0A183KFN9"/>